<evidence type="ECO:0000256" key="8">
    <source>
        <dbReference type="ARBA" id="ARBA00022801"/>
    </source>
</evidence>
<proteinExistence type="inferred from homology"/>
<dbReference type="Pfam" id="PF12710">
    <property type="entry name" value="HAD"/>
    <property type="match status" value="1"/>
</dbReference>
<dbReference type="RefSeq" id="WP_148814599.1">
    <property type="nucleotide sequence ID" value="NZ_CP043046.1"/>
</dbReference>
<evidence type="ECO:0000313" key="17">
    <source>
        <dbReference type="Proteomes" id="UP000325161"/>
    </source>
</evidence>
<dbReference type="EC" id="3.1.3.3" evidence="4"/>
<dbReference type="SFLD" id="SFLDF00029">
    <property type="entry name" value="phosphoserine_phosphatase"/>
    <property type="match status" value="1"/>
</dbReference>
<evidence type="ECO:0000259" key="15">
    <source>
        <dbReference type="Pfam" id="PF13284"/>
    </source>
</evidence>
<dbReference type="PANTHER" id="PTHR43344:SF2">
    <property type="entry name" value="PHOSPHOSERINE PHOSPHATASE"/>
    <property type="match status" value="1"/>
</dbReference>
<name>A0A5C0AWS2_9BURK</name>
<dbReference type="Pfam" id="PF13284">
    <property type="entry name" value="DUF4072"/>
    <property type="match status" value="1"/>
</dbReference>
<evidence type="ECO:0000256" key="9">
    <source>
        <dbReference type="ARBA" id="ARBA00022842"/>
    </source>
</evidence>
<dbReference type="GO" id="GO:0000287">
    <property type="term" value="F:magnesium ion binding"/>
    <property type="evidence" value="ECO:0007669"/>
    <property type="project" value="TreeGrafter"/>
</dbReference>
<dbReference type="SFLD" id="SFLDG01137">
    <property type="entry name" value="C1.6.1:_Phosphoserine_Phosphat"/>
    <property type="match status" value="1"/>
</dbReference>
<gene>
    <name evidence="16" type="primary">serB</name>
    <name evidence="16" type="ORF">FXN63_10480</name>
</gene>
<keyword evidence="8 16" id="KW-0378">Hydrolase</keyword>
<dbReference type="GO" id="GO:0006564">
    <property type="term" value="P:L-serine biosynthetic process"/>
    <property type="evidence" value="ECO:0007669"/>
    <property type="project" value="UniProtKB-KW"/>
</dbReference>
<dbReference type="SFLD" id="SFLDG01136">
    <property type="entry name" value="C1.6:_Phosphoserine_Phosphatas"/>
    <property type="match status" value="1"/>
</dbReference>
<dbReference type="SUPFAM" id="SSF56784">
    <property type="entry name" value="HAD-like"/>
    <property type="match status" value="1"/>
</dbReference>
<keyword evidence="6" id="KW-0028">Amino-acid biosynthesis</keyword>
<dbReference type="InterPro" id="IPR025138">
    <property type="entry name" value="DUF4072"/>
</dbReference>
<evidence type="ECO:0000256" key="4">
    <source>
        <dbReference type="ARBA" id="ARBA00012640"/>
    </source>
</evidence>
<keyword evidence="7" id="KW-0479">Metal-binding</keyword>
<protein>
    <recommendedName>
        <fullName evidence="5">Phosphoserine phosphatase</fullName>
        <ecNumber evidence="4">3.1.3.3</ecNumber>
    </recommendedName>
    <alternativeName>
        <fullName evidence="11">O-phosphoserine phosphohydrolase</fullName>
    </alternativeName>
</protein>
<evidence type="ECO:0000256" key="2">
    <source>
        <dbReference type="ARBA" id="ARBA00005135"/>
    </source>
</evidence>
<dbReference type="UniPathway" id="UPA00135">
    <property type="reaction ID" value="UER00198"/>
</dbReference>
<evidence type="ECO:0000256" key="7">
    <source>
        <dbReference type="ARBA" id="ARBA00022723"/>
    </source>
</evidence>
<dbReference type="KEGG" id="pacr:FXN63_10480"/>
<dbReference type="CDD" id="cd07500">
    <property type="entry name" value="HAD_PSP"/>
    <property type="match status" value="1"/>
</dbReference>
<keyword evidence="10" id="KW-0718">Serine biosynthesis</keyword>
<evidence type="ECO:0000256" key="14">
    <source>
        <dbReference type="PIRSR" id="PIRSR604469-1"/>
    </source>
</evidence>
<dbReference type="InterPro" id="IPR036412">
    <property type="entry name" value="HAD-like_sf"/>
</dbReference>
<dbReference type="NCBIfam" id="TIGR00338">
    <property type="entry name" value="serB"/>
    <property type="match status" value="1"/>
</dbReference>
<reference evidence="16 17" key="1">
    <citation type="submission" date="2019-08" db="EMBL/GenBank/DDBJ databases">
        <title>Amphibian skin-associated Pigmentiphaga: genome sequence and occurrence across geography and hosts.</title>
        <authorList>
            <person name="Bletz M.C."/>
            <person name="Bunk B."/>
            <person name="Sproeer C."/>
            <person name="Biwer P."/>
            <person name="Reiter S."/>
            <person name="Rabemananjara F.C.E."/>
            <person name="Schulz S."/>
            <person name="Overmann J."/>
            <person name="Vences M."/>
        </authorList>
    </citation>
    <scope>NUCLEOTIDE SEQUENCE [LARGE SCALE GENOMIC DNA]</scope>
    <source>
        <strain evidence="16 17">Mada1488</strain>
    </source>
</reference>
<dbReference type="OrthoDB" id="9792539at2"/>
<evidence type="ECO:0000256" key="13">
    <source>
        <dbReference type="ARBA" id="ARBA00048523"/>
    </source>
</evidence>
<dbReference type="InterPro" id="IPR023214">
    <property type="entry name" value="HAD_sf"/>
</dbReference>
<feature type="domain" description="DUF4072" evidence="15">
    <location>
        <begin position="4"/>
        <end position="49"/>
    </location>
</feature>
<keyword evidence="9" id="KW-0460">Magnesium</keyword>
<dbReference type="InterPro" id="IPR050582">
    <property type="entry name" value="HAD-like_SerB"/>
</dbReference>
<comment type="catalytic activity">
    <reaction evidence="12">
        <text>O-phospho-L-serine + H2O = L-serine + phosphate</text>
        <dbReference type="Rhea" id="RHEA:21208"/>
        <dbReference type="ChEBI" id="CHEBI:15377"/>
        <dbReference type="ChEBI" id="CHEBI:33384"/>
        <dbReference type="ChEBI" id="CHEBI:43474"/>
        <dbReference type="ChEBI" id="CHEBI:57524"/>
        <dbReference type="EC" id="3.1.3.3"/>
    </reaction>
</comment>
<comment type="similarity">
    <text evidence="3">Belongs to the HAD-like hydrolase superfamily. SerB family.</text>
</comment>
<dbReference type="InterPro" id="IPR004469">
    <property type="entry name" value="PSP"/>
</dbReference>
<dbReference type="NCBIfam" id="TIGR01488">
    <property type="entry name" value="HAD-SF-IB"/>
    <property type="match status" value="1"/>
</dbReference>
<dbReference type="Proteomes" id="UP000325161">
    <property type="component" value="Chromosome"/>
</dbReference>
<evidence type="ECO:0000256" key="11">
    <source>
        <dbReference type="ARBA" id="ARBA00031693"/>
    </source>
</evidence>
<evidence type="ECO:0000256" key="1">
    <source>
        <dbReference type="ARBA" id="ARBA00001946"/>
    </source>
</evidence>
<comment type="pathway">
    <text evidence="2">Amino-acid biosynthesis; L-serine biosynthesis; L-serine from 3-phospho-D-glycerate: step 3/3.</text>
</comment>
<dbReference type="Gene3D" id="3.40.50.1000">
    <property type="entry name" value="HAD superfamily/HAD-like"/>
    <property type="match status" value="1"/>
</dbReference>
<sequence length="285" mass="30837">MTRLVLQAPDLDSERVAPILALARPQREEGVTETVLRLHGVADDEATRIAVRDTAFEMGIDAAFIPDEFLLSSWKALVMDMDSTMINIECIDEIAGMINRKAEVSEITESAMRGEIDFKESLRRRVALLEGTPVDALSRVYAERLQLNPGAERLIATVHAAGLKTLLVSGGFTFFTDRVRNRLQLTAAYSNTLAEADGHLTGKLVGDILDAEAKATHLRAFVAKYDAQPSQAIALGDGANDLKMMAAAGMGVAYHAKPVVRHTASQALNVSGLDGMLAWFDDVSA</sequence>
<evidence type="ECO:0000256" key="5">
    <source>
        <dbReference type="ARBA" id="ARBA00015196"/>
    </source>
</evidence>
<evidence type="ECO:0000256" key="10">
    <source>
        <dbReference type="ARBA" id="ARBA00023299"/>
    </source>
</evidence>
<evidence type="ECO:0000256" key="12">
    <source>
        <dbReference type="ARBA" id="ARBA00048138"/>
    </source>
</evidence>
<evidence type="ECO:0000256" key="3">
    <source>
        <dbReference type="ARBA" id="ARBA00009184"/>
    </source>
</evidence>
<keyword evidence="17" id="KW-1185">Reference proteome</keyword>
<dbReference type="SFLD" id="SFLDS00003">
    <property type="entry name" value="Haloacid_Dehalogenase"/>
    <property type="match status" value="1"/>
</dbReference>
<comment type="cofactor">
    <cofactor evidence="1">
        <name>Mg(2+)</name>
        <dbReference type="ChEBI" id="CHEBI:18420"/>
    </cofactor>
</comment>
<organism evidence="16 17">
    <name type="scientific">Pigmentiphaga aceris</name>
    <dbReference type="NCBI Taxonomy" id="1940612"/>
    <lineage>
        <taxon>Bacteria</taxon>
        <taxon>Pseudomonadati</taxon>
        <taxon>Pseudomonadota</taxon>
        <taxon>Betaproteobacteria</taxon>
        <taxon>Burkholderiales</taxon>
        <taxon>Alcaligenaceae</taxon>
        <taxon>Pigmentiphaga</taxon>
    </lineage>
</organism>
<dbReference type="GO" id="GO:0005737">
    <property type="term" value="C:cytoplasm"/>
    <property type="evidence" value="ECO:0007669"/>
    <property type="project" value="TreeGrafter"/>
</dbReference>
<feature type="active site" description="Nucleophile" evidence="14">
    <location>
        <position position="80"/>
    </location>
</feature>
<dbReference type="EMBL" id="CP043046">
    <property type="protein sequence ID" value="QEI06216.1"/>
    <property type="molecule type" value="Genomic_DNA"/>
</dbReference>
<evidence type="ECO:0000256" key="6">
    <source>
        <dbReference type="ARBA" id="ARBA00022605"/>
    </source>
</evidence>
<dbReference type="AlphaFoldDB" id="A0A5C0AWS2"/>
<comment type="catalytic activity">
    <reaction evidence="13">
        <text>O-phospho-D-serine + H2O = D-serine + phosphate</text>
        <dbReference type="Rhea" id="RHEA:24873"/>
        <dbReference type="ChEBI" id="CHEBI:15377"/>
        <dbReference type="ChEBI" id="CHEBI:35247"/>
        <dbReference type="ChEBI" id="CHEBI:43474"/>
        <dbReference type="ChEBI" id="CHEBI:58680"/>
        <dbReference type="EC" id="3.1.3.3"/>
    </reaction>
</comment>
<evidence type="ECO:0000313" key="16">
    <source>
        <dbReference type="EMBL" id="QEI06216.1"/>
    </source>
</evidence>
<accession>A0A5C0AWS2</accession>
<dbReference type="GO" id="GO:0036424">
    <property type="term" value="F:L-phosphoserine phosphatase activity"/>
    <property type="evidence" value="ECO:0007669"/>
    <property type="project" value="InterPro"/>
</dbReference>
<feature type="active site" description="Proton donor" evidence="14">
    <location>
        <position position="82"/>
    </location>
</feature>
<dbReference type="PANTHER" id="PTHR43344">
    <property type="entry name" value="PHOSPHOSERINE PHOSPHATASE"/>
    <property type="match status" value="1"/>
</dbReference>